<feature type="domain" description="RUN" evidence="2">
    <location>
        <begin position="41"/>
        <end position="170"/>
    </location>
</feature>
<evidence type="ECO:0000313" key="3">
    <source>
        <dbReference type="EMBL" id="KAF8570227.1"/>
    </source>
</evidence>
<organism evidence="3 4">
    <name type="scientific">Paragonimus westermani</name>
    <dbReference type="NCBI Taxonomy" id="34504"/>
    <lineage>
        <taxon>Eukaryota</taxon>
        <taxon>Metazoa</taxon>
        <taxon>Spiralia</taxon>
        <taxon>Lophotrochozoa</taxon>
        <taxon>Platyhelminthes</taxon>
        <taxon>Trematoda</taxon>
        <taxon>Digenea</taxon>
        <taxon>Plagiorchiida</taxon>
        <taxon>Troglotremata</taxon>
        <taxon>Troglotrematidae</taxon>
        <taxon>Paragonimus</taxon>
    </lineage>
</organism>
<feature type="region of interest" description="Disordered" evidence="1">
    <location>
        <begin position="524"/>
        <end position="551"/>
    </location>
</feature>
<dbReference type="InterPro" id="IPR004012">
    <property type="entry name" value="Run_dom"/>
</dbReference>
<feature type="compositionally biased region" description="Polar residues" evidence="1">
    <location>
        <begin position="671"/>
        <end position="681"/>
    </location>
</feature>
<dbReference type="SUPFAM" id="SSF140741">
    <property type="entry name" value="RUN domain-like"/>
    <property type="match status" value="1"/>
</dbReference>
<feature type="region of interest" description="Disordered" evidence="1">
    <location>
        <begin position="624"/>
        <end position="692"/>
    </location>
</feature>
<keyword evidence="4" id="KW-1185">Reference proteome</keyword>
<proteinExistence type="predicted"/>
<dbReference type="OrthoDB" id="10029904at2759"/>
<name>A0A8T0DU30_9TREM</name>
<dbReference type="Proteomes" id="UP000699462">
    <property type="component" value="Unassembled WGS sequence"/>
</dbReference>
<dbReference type="AlphaFoldDB" id="A0A8T0DU30"/>
<dbReference type="InterPro" id="IPR037213">
    <property type="entry name" value="Run_dom_sf"/>
</dbReference>
<feature type="region of interest" description="Disordered" evidence="1">
    <location>
        <begin position="404"/>
        <end position="438"/>
    </location>
</feature>
<dbReference type="Pfam" id="PF02759">
    <property type="entry name" value="RUN"/>
    <property type="match status" value="1"/>
</dbReference>
<feature type="compositionally biased region" description="Polar residues" evidence="1">
    <location>
        <begin position="647"/>
        <end position="657"/>
    </location>
</feature>
<protein>
    <recommendedName>
        <fullName evidence="2">RUN domain-containing protein</fullName>
    </recommendedName>
</protein>
<dbReference type="PROSITE" id="PS50826">
    <property type="entry name" value="RUN"/>
    <property type="match status" value="1"/>
</dbReference>
<feature type="compositionally biased region" description="Polar residues" evidence="1">
    <location>
        <begin position="421"/>
        <end position="430"/>
    </location>
</feature>
<accession>A0A8T0DU30</accession>
<evidence type="ECO:0000313" key="4">
    <source>
        <dbReference type="Proteomes" id="UP000699462"/>
    </source>
</evidence>
<sequence length="692" mass="77214">MDGLIGNDGATNLMITKQNIVKVVSIVVKAILDFSTERPLDERCGDVTNLITVLEHVFYHGLRISKLRKFPHPWRYITNVGCDYLDCIKSVGLLNYLKDDYSKLRAWIKIALVRHCIHHALSLIQKTASGAIDQLYHKDALLRSPDFDVIVSATCNLVTLDFRYLPFSITHPFSLDLKFIDLDVDGLRPIDYNSYLHFVPYHSPPKESLSNCQPGSETTDCSCGWRVQFVKLQDAYESLTKKQHQLELQSDTKDTLLRRCAIESAKQKCYCQELESQILELQVQVTLFHEQCARQLRAAGLTPSRLRPPTLKQWAEIGRRRRYLVSQARAAVNKTDPYVVEWTYPSIFAVDQGVDAMEYQSTEDNSTEYHRSADRRGRPSSLYFTPTCRMGLEVGEEPRMECEPSVTTSLHSESPKRTSLFGRTNTQSTYGSSNLSGSLENLSGRIGKQRFSDSYGYLSHTLSRKPIAAVRLGLQQMPEASEHFILPDFSGPHSMFSSFLSSGEARECADKVYVTREKVAQQPVTSNCGSFDKSRVSNRRPQPEGTTVGSRVASPLLSLLNDKAVPNSSSAVKDTSVSNLSDQAPETADPSLLDSLSSSELLEPSSEYGSRNIVHSTKEYYQLTSQSEEDFDSSPETGHLNLPSGFSIVQSSSQTIDPINRETHQPVADSDISTTVGSGNPVSADPRKSSAF</sequence>
<evidence type="ECO:0000256" key="1">
    <source>
        <dbReference type="SAM" id="MobiDB-lite"/>
    </source>
</evidence>
<dbReference type="EMBL" id="JTDF01001290">
    <property type="protein sequence ID" value="KAF8570227.1"/>
    <property type="molecule type" value="Genomic_DNA"/>
</dbReference>
<reference evidence="3 4" key="1">
    <citation type="submission" date="2019-07" db="EMBL/GenBank/DDBJ databases">
        <title>Annotation for the trematode Paragonimus westermani.</title>
        <authorList>
            <person name="Choi Y.-J."/>
        </authorList>
    </citation>
    <scope>NUCLEOTIDE SEQUENCE [LARGE SCALE GENOMIC DNA]</scope>
    <source>
        <strain evidence="3">180907_Pwestermani</strain>
    </source>
</reference>
<feature type="region of interest" description="Disordered" evidence="1">
    <location>
        <begin position="567"/>
        <end position="594"/>
    </location>
</feature>
<feature type="compositionally biased region" description="Polar residues" evidence="1">
    <location>
        <begin position="567"/>
        <end position="584"/>
    </location>
</feature>
<gene>
    <name evidence="3" type="ORF">P879_02263</name>
</gene>
<comment type="caution">
    <text evidence="3">The sequence shown here is derived from an EMBL/GenBank/DDBJ whole genome shotgun (WGS) entry which is preliminary data.</text>
</comment>
<evidence type="ECO:0000259" key="2">
    <source>
        <dbReference type="PROSITE" id="PS50826"/>
    </source>
</evidence>
<dbReference type="Gene3D" id="1.20.58.900">
    <property type="match status" value="1"/>
</dbReference>
<dbReference type="CDD" id="cd17671">
    <property type="entry name" value="RUN"/>
    <property type="match status" value="1"/>
</dbReference>